<evidence type="ECO:0000313" key="2">
    <source>
        <dbReference type="Proteomes" id="UP001060085"/>
    </source>
</evidence>
<gene>
    <name evidence="1" type="ORF">M9H77_13202</name>
</gene>
<protein>
    <submittedName>
        <fullName evidence="1">Uncharacterized protein</fullName>
    </submittedName>
</protein>
<evidence type="ECO:0000313" key="1">
    <source>
        <dbReference type="EMBL" id="KAI5672838.1"/>
    </source>
</evidence>
<accession>A0ACC0BJQ1</accession>
<proteinExistence type="predicted"/>
<sequence>MLQYHFGMLNISQIEEAKRKAENTYSITNGFFAFNVFQNTIQVTSKTERGLDYGASSKSRTSSESLASVSAMKDSPGVNQWPQETVLSNSLSAKAPFPLTAVTHAVTRRLTGTDQQIKVPKERKTEGQRARGGSGGSSTQK</sequence>
<keyword evidence="2" id="KW-1185">Reference proteome</keyword>
<dbReference type="Proteomes" id="UP001060085">
    <property type="component" value="Linkage Group LG03"/>
</dbReference>
<dbReference type="EMBL" id="CM044703">
    <property type="protein sequence ID" value="KAI5672838.1"/>
    <property type="molecule type" value="Genomic_DNA"/>
</dbReference>
<name>A0ACC0BJQ1_CATRO</name>
<comment type="caution">
    <text evidence="1">The sequence shown here is derived from an EMBL/GenBank/DDBJ whole genome shotgun (WGS) entry which is preliminary data.</text>
</comment>
<reference evidence="2" key="1">
    <citation type="journal article" date="2023" name="Nat. Plants">
        <title>Single-cell RNA sequencing provides a high-resolution roadmap for understanding the multicellular compartmentation of specialized metabolism.</title>
        <authorList>
            <person name="Sun S."/>
            <person name="Shen X."/>
            <person name="Li Y."/>
            <person name="Li Y."/>
            <person name="Wang S."/>
            <person name="Li R."/>
            <person name="Zhang H."/>
            <person name="Shen G."/>
            <person name="Guo B."/>
            <person name="Wei J."/>
            <person name="Xu J."/>
            <person name="St-Pierre B."/>
            <person name="Chen S."/>
            <person name="Sun C."/>
        </authorList>
    </citation>
    <scope>NUCLEOTIDE SEQUENCE [LARGE SCALE GENOMIC DNA]</scope>
</reference>
<organism evidence="1 2">
    <name type="scientific">Catharanthus roseus</name>
    <name type="common">Madagascar periwinkle</name>
    <name type="synonym">Vinca rosea</name>
    <dbReference type="NCBI Taxonomy" id="4058"/>
    <lineage>
        <taxon>Eukaryota</taxon>
        <taxon>Viridiplantae</taxon>
        <taxon>Streptophyta</taxon>
        <taxon>Embryophyta</taxon>
        <taxon>Tracheophyta</taxon>
        <taxon>Spermatophyta</taxon>
        <taxon>Magnoliopsida</taxon>
        <taxon>eudicotyledons</taxon>
        <taxon>Gunneridae</taxon>
        <taxon>Pentapetalae</taxon>
        <taxon>asterids</taxon>
        <taxon>lamiids</taxon>
        <taxon>Gentianales</taxon>
        <taxon>Apocynaceae</taxon>
        <taxon>Rauvolfioideae</taxon>
        <taxon>Vinceae</taxon>
        <taxon>Catharanthinae</taxon>
        <taxon>Catharanthus</taxon>
    </lineage>
</organism>